<dbReference type="PANTHER" id="PTHR43319">
    <property type="entry name" value="BETA-LACTAMASE-RELATED"/>
    <property type="match status" value="1"/>
</dbReference>
<evidence type="ECO:0000259" key="1">
    <source>
        <dbReference type="Pfam" id="PF00144"/>
    </source>
</evidence>
<evidence type="ECO:0000313" key="2">
    <source>
        <dbReference type="EMBL" id="RSM37123.1"/>
    </source>
</evidence>
<accession>A0A428W248</accession>
<protein>
    <recommendedName>
        <fullName evidence="1">Beta-lactamase-related domain-containing protein</fullName>
    </recommendedName>
</protein>
<name>A0A428W248_AMYBA</name>
<organism evidence="2 3">
    <name type="scientific">Amycolatopsis balhimycina DSM 5908</name>
    <dbReference type="NCBI Taxonomy" id="1081091"/>
    <lineage>
        <taxon>Bacteria</taxon>
        <taxon>Bacillati</taxon>
        <taxon>Actinomycetota</taxon>
        <taxon>Actinomycetes</taxon>
        <taxon>Pseudonocardiales</taxon>
        <taxon>Pseudonocardiaceae</taxon>
        <taxon>Amycolatopsis</taxon>
    </lineage>
</organism>
<dbReference type="AlphaFoldDB" id="A0A428W248"/>
<sequence>MRSVISCAGIGNPLLSARSIRRVGSLAWVIEVAELVRARGARASLCVLRDGRVLIDHSCGGPPDGLFWIFSASKPFAALLVHRLAVAGVLELDAPVARYWPEFAGGGKSAVTIRHVLAHRSGFATARGFALDALAMSDWPRAVQAIERATLRWRPGEVTAYQPIVYGHILGELVRRATGAPVAAVLRSEVLGPLGLSDTHLGLPDRLWGRHVPIRGHGLGGPPTARMVNRRSVRRAVIPAAGISTTARDLARFYQALLDGFSREAVTEARRPSGDAVLDRTIGTRIRWAHGFQLGGAGRPMGSLSARETFGHNGSNCCIAWADPGRRLVFAYLTDRIVAGHSAAAHLGEVADAVLKACD</sequence>
<gene>
    <name evidence="2" type="ORF">DMA12_38035</name>
</gene>
<dbReference type="Gene3D" id="3.40.710.10">
    <property type="entry name" value="DD-peptidase/beta-lactamase superfamily"/>
    <property type="match status" value="1"/>
</dbReference>
<evidence type="ECO:0000313" key="3">
    <source>
        <dbReference type="Proteomes" id="UP000286716"/>
    </source>
</evidence>
<feature type="domain" description="Beta-lactamase-related" evidence="1">
    <location>
        <begin position="37"/>
        <end position="346"/>
    </location>
</feature>
<keyword evidence="3" id="KW-1185">Reference proteome</keyword>
<reference evidence="2 3" key="1">
    <citation type="submission" date="2018-05" db="EMBL/GenBank/DDBJ databases">
        <title>Evolution of GPA BGCs.</title>
        <authorList>
            <person name="Waglechner N."/>
            <person name="Wright G.D."/>
        </authorList>
    </citation>
    <scope>NUCLEOTIDE SEQUENCE [LARGE SCALE GENOMIC DNA]</scope>
    <source>
        <strain evidence="2 3">DSM 5908</strain>
    </source>
</reference>
<dbReference type="Proteomes" id="UP000286716">
    <property type="component" value="Unassembled WGS sequence"/>
</dbReference>
<dbReference type="OrthoDB" id="9809635at2"/>
<dbReference type="PANTHER" id="PTHR43319:SF3">
    <property type="entry name" value="BETA-LACTAMASE-RELATED DOMAIN-CONTAINING PROTEIN"/>
    <property type="match status" value="1"/>
</dbReference>
<dbReference type="InterPro" id="IPR052907">
    <property type="entry name" value="Beta-lactamase/esterase"/>
</dbReference>
<dbReference type="SUPFAM" id="SSF56601">
    <property type="entry name" value="beta-lactamase/transpeptidase-like"/>
    <property type="match status" value="1"/>
</dbReference>
<dbReference type="Pfam" id="PF00144">
    <property type="entry name" value="Beta-lactamase"/>
    <property type="match status" value="1"/>
</dbReference>
<proteinExistence type="predicted"/>
<comment type="caution">
    <text evidence="2">The sequence shown here is derived from an EMBL/GenBank/DDBJ whole genome shotgun (WGS) entry which is preliminary data.</text>
</comment>
<dbReference type="EMBL" id="QHHU01000074">
    <property type="protein sequence ID" value="RSM37123.1"/>
    <property type="molecule type" value="Genomic_DNA"/>
</dbReference>
<dbReference type="InterPro" id="IPR012338">
    <property type="entry name" value="Beta-lactam/transpept-like"/>
</dbReference>
<dbReference type="InterPro" id="IPR001466">
    <property type="entry name" value="Beta-lactam-related"/>
</dbReference>